<feature type="transmembrane region" description="Helical" evidence="1">
    <location>
        <begin position="274"/>
        <end position="291"/>
    </location>
</feature>
<sequence>MEPVISTAATDSSTAELATPRLPIGRRLWEVSLLMLLFFVHAGDPPPGINEAHYLTKAKNYWDPAWCAGDMFVTSGKAHLMFYLTVGWLTKFTSLSATAWIGRVLGWTMIACALQRLSWSIAPVRYASLLVGLVWIVGIAKAHLAGEWVIGGIEAKVFAYGFVLFAMEAMVRQRWWMVWPLLGAASAFHVLVGGWSVIAAMVALLATRPWTLAEVRRQVIPLVIGGAIAMLGVAPGMATMQGVDPADAKQAASIYTYQRISHHLYPASFSPRRYIGHLLLIAITIGLAWPLRRDPVLRPLLWFAVGAVSITVAGMFVAMLPAVAPDLAASLLRYYWFRLTDSIVPLTAGLCLAAALARPQVSRAVALRTGIVAVFCMLVFSRMFLERQRAVMPDACRQSLTSFGDHRSPEYQMRIYSDWRKVCDWVRDNTPPDAVFLSPRHQQTFKWFAERAEVVNWKDVPQDAPSLIEWKRRMAEIFPRRLGGARVTIRYDQLREFRERYKTEYMIVDRRLSPGNLPLVMIYPTGSEENATYRVYRLPEVVEAR</sequence>
<dbReference type="Pfam" id="PF20604">
    <property type="entry name" value="DUF6798"/>
    <property type="match status" value="1"/>
</dbReference>
<evidence type="ECO:0000313" key="4">
    <source>
        <dbReference type="Proteomes" id="UP000319557"/>
    </source>
</evidence>
<organism evidence="3 4">
    <name type="scientific">Rosistilla ulvae</name>
    <dbReference type="NCBI Taxonomy" id="1930277"/>
    <lineage>
        <taxon>Bacteria</taxon>
        <taxon>Pseudomonadati</taxon>
        <taxon>Planctomycetota</taxon>
        <taxon>Planctomycetia</taxon>
        <taxon>Pirellulales</taxon>
        <taxon>Pirellulaceae</taxon>
        <taxon>Rosistilla</taxon>
    </lineage>
</organism>
<accession>A0A517LY22</accession>
<dbReference type="Proteomes" id="UP000319557">
    <property type="component" value="Chromosome"/>
</dbReference>
<dbReference type="AlphaFoldDB" id="A0A517LY22"/>
<gene>
    <name evidence="3" type="ORF">EC9_16980</name>
</gene>
<dbReference type="EMBL" id="CP036261">
    <property type="protein sequence ID" value="QDS87519.1"/>
    <property type="molecule type" value="Genomic_DNA"/>
</dbReference>
<keyword evidence="1" id="KW-0472">Membrane</keyword>
<feature type="transmembrane region" description="Helical" evidence="1">
    <location>
        <begin position="126"/>
        <end position="145"/>
    </location>
</feature>
<name>A0A517LY22_9BACT</name>
<feature type="transmembrane region" description="Helical" evidence="1">
    <location>
        <begin position="300"/>
        <end position="323"/>
    </location>
</feature>
<evidence type="ECO:0000313" key="3">
    <source>
        <dbReference type="EMBL" id="QDS87519.1"/>
    </source>
</evidence>
<dbReference type="InterPro" id="IPR046477">
    <property type="entry name" value="DUF6798"/>
</dbReference>
<evidence type="ECO:0000259" key="2">
    <source>
        <dbReference type="Pfam" id="PF20604"/>
    </source>
</evidence>
<feature type="transmembrane region" description="Helical" evidence="1">
    <location>
        <begin position="187"/>
        <end position="207"/>
    </location>
</feature>
<proteinExistence type="predicted"/>
<keyword evidence="4" id="KW-1185">Reference proteome</keyword>
<feature type="transmembrane region" description="Helical" evidence="1">
    <location>
        <begin position="80"/>
        <end position="101"/>
    </location>
</feature>
<keyword evidence="1" id="KW-1133">Transmembrane helix</keyword>
<feature type="transmembrane region" description="Helical" evidence="1">
    <location>
        <begin position="364"/>
        <end position="385"/>
    </location>
</feature>
<feature type="transmembrane region" description="Helical" evidence="1">
    <location>
        <begin position="335"/>
        <end position="357"/>
    </location>
</feature>
<feature type="transmembrane region" description="Helical" evidence="1">
    <location>
        <begin position="219"/>
        <end position="238"/>
    </location>
</feature>
<feature type="domain" description="DUF6798" evidence="2">
    <location>
        <begin position="418"/>
        <end position="477"/>
    </location>
</feature>
<keyword evidence="1" id="KW-0812">Transmembrane</keyword>
<evidence type="ECO:0000256" key="1">
    <source>
        <dbReference type="SAM" id="Phobius"/>
    </source>
</evidence>
<dbReference type="KEGG" id="ruv:EC9_16980"/>
<protein>
    <recommendedName>
        <fullName evidence="2">DUF6798 domain-containing protein</fullName>
    </recommendedName>
</protein>
<reference evidence="3 4" key="1">
    <citation type="submission" date="2019-02" db="EMBL/GenBank/DDBJ databases">
        <title>Deep-cultivation of Planctomycetes and their phenomic and genomic characterization uncovers novel biology.</title>
        <authorList>
            <person name="Wiegand S."/>
            <person name="Jogler M."/>
            <person name="Boedeker C."/>
            <person name="Pinto D."/>
            <person name="Vollmers J."/>
            <person name="Rivas-Marin E."/>
            <person name="Kohn T."/>
            <person name="Peeters S.H."/>
            <person name="Heuer A."/>
            <person name="Rast P."/>
            <person name="Oberbeckmann S."/>
            <person name="Bunk B."/>
            <person name="Jeske O."/>
            <person name="Meyerdierks A."/>
            <person name="Storesund J.E."/>
            <person name="Kallscheuer N."/>
            <person name="Luecker S."/>
            <person name="Lage O.M."/>
            <person name="Pohl T."/>
            <person name="Merkel B.J."/>
            <person name="Hornburger P."/>
            <person name="Mueller R.-W."/>
            <person name="Bruemmer F."/>
            <person name="Labrenz M."/>
            <person name="Spormann A.M."/>
            <person name="Op den Camp H."/>
            <person name="Overmann J."/>
            <person name="Amann R."/>
            <person name="Jetten M.S.M."/>
            <person name="Mascher T."/>
            <person name="Medema M.H."/>
            <person name="Devos D.P."/>
            <person name="Kaster A.-K."/>
            <person name="Ovreas L."/>
            <person name="Rohde M."/>
            <person name="Galperin M.Y."/>
            <person name="Jogler C."/>
        </authorList>
    </citation>
    <scope>NUCLEOTIDE SEQUENCE [LARGE SCALE GENOMIC DNA]</scope>
    <source>
        <strain evidence="3 4">EC9</strain>
    </source>
</reference>